<evidence type="ECO:0000313" key="2">
    <source>
        <dbReference type="Proteomes" id="UP000790377"/>
    </source>
</evidence>
<gene>
    <name evidence="1" type="ORF">BJ138DRAFT_1147093</name>
</gene>
<organism evidence="1 2">
    <name type="scientific">Hygrophoropsis aurantiaca</name>
    <dbReference type="NCBI Taxonomy" id="72124"/>
    <lineage>
        <taxon>Eukaryota</taxon>
        <taxon>Fungi</taxon>
        <taxon>Dikarya</taxon>
        <taxon>Basidiomycota</taxon>
        <taxon>Agaricomycotina</taxon>
        <taxon>Agaricomycetes</taxon>
        <taxon>Agaricomycetidae</taxon>
        <taxon>Boletales</taxon>
        <taxon>Coniophorineae</taxon>
        <taxon>Hygrophoropsidaceae</taxon>
        <taxon>Hygrophoropsis</taxon>
    </lineage>
</organism>
<sequence>MAMAHVVPRLVTVPLCEVAGVAASCVVFLLFGLPTGDYLVRPSSGMEKRKRLKSDCGLFALNECICLECQFLSGTSTFDMDVDEPHLMIYLWT</sequence>
<evidence type="ECO:0000313" key="1">
    <source>
        <dbReference type="EMBL" id="KAH7912927.1"/>
    </source>
</evidence>
<accession>A0ACB8AI99</accession>
<proteinExistence type="predicted"/>
<protein>
    <submittedName>
        <fullName evidence="1">Uncharacterized protein</fullName>
    </submittedName>
</protein>
<reference evidence="1" key="1">
    <citation type="journal article" date="2021" name="New Phytol.">
        <title>Evolutionary innovations through gain and loss of genes in the ectomycorrhizal Boletales.</title>
        <authorList>
            <person name="Wu G."/>
            <person name="Miyauchi S."/>
            <person name="Morin E."/>
            <person name="Kuo A."/>
            <person name="Drula E."/>
            <person name="Varga T."/>
            <person name="Kohler A."/>
            <person name="Feng B."/>
            <person name="Cao Y."/>
            <person name="Lipzen A."/>
            <person name="Daum C."/>
            <person name="Hundley H."/>
            <person name="Pangilinan J."/>
            <person name="Johnson J."/>
            <person name="Barry K."/>
            <person name="LaButti K."/>
            <person name="Ng V."/>
            <person name="Ahrendt S."/>
            <person name="Min B."/>
            <person name="Choi I.G."/>
            <person name="Park H."/>
            <person name="Plett J.M."/>
            <person name="Magnuson J."/>
            <person name="Spatafora J.W."/>
            <person name="Nagy L.G."/>
            <person name="Henrissat B."/>
            <person name="Grigoriev I.V."/>
            <person name="Yang Z.L."/>
            <person name="Xu J."/>
            <person name="Martin F.M."/>
        </authorList>
    </citation>
    <scope>NUCLEOTIDE SEQUENCE</scope>
    <source>
        <strain evidence="1">ATCC 28755</strain>
    </source>
</reference>
<name>A0ACB8AI99_9AGAM</name>
<keyword evidence="2" id="KW-1185">Reference proteome</keyword>
<dbReference type="EMBL" id="MU267640">
    <property type="protein sequence ID" value="KAH7912927.1"/>
    <property type="molecule type" value="Genomic_DNA"/>
</dbReference>
<comment type="caution">
    <text evidence="1">The sequence shown here is derived from an EMBL/GenBank/DDBJ whole genome shotgun (WGS) entry which is preliminary data.</text>
</comment>
<dbReference type="Proteomes" id="UP000790377">
    <property type="component" value="Unassembled WGS sequence"/>
</dbReference>